<keyword evidence="3" id="KW-1185">Reference proteome</keyword>
<protein>
    <submittedName>
        <fullName evidence="2">Aminoglycoside phosphotransferase family protein</fullName>
    </submittedName>
</protein>
<dbReference type="Proteomes" id="UP000535491">
    <property type="component" value="Unassembled WGS sequence"/>
</dbReference>
<evidence type="ECO:0000259" key="1">
    <source>
        <dbReference type="Pfam" id="PF01636"/>
    </source>
</evidence>
<dbReference type="AlphaFoldDB" id="A0A7W1WPJ4"/>
<dbReference type="RefSeq" id="WP_181750792.1">
    <property type="nucleotide sequence ID" value="NZ_JACEIQ010000002.1"/>
</dbReference>
<dbReference type="Pfam" id="PF01636">
    <property type="entry name" value="APH"/>
    <property type="match status" value="1"/>
</dbReference>
<dbReference type="EMBL" id="JACEIQ010000002">
    <property type="protein sequence ID" value="MBA4493573.1"/>
    <property type="molecule type" value="Genomic_DNA"/>
</dbReference>
<evidence type="ECO:0000313" key="3">
    <source>
        <dbReference type="Proteomes" id="UP000535491"/>
    </source>
</evidence>
<sequence length="309" mass="34891">MNPSYKASLPDQVLKWVLRSIDACTAIRSVERLYGGTSSLVYHISLENGQGVQSFVLRLFNNQEWLHKEPDLALHEAESLDWASWHGLPAPEMVAFDETGRECGWPAVLMTKLKGSVVLSPQQEESWLNELAEILVHIHAVNADNFPWTYFSYNDPDDWELPNWSRFPKRWGIAIDYVKSSRPESRTCFIHRDYHPANVLWTQNTITGVVDWVNACRGPAGIDIGHCRVNLAQLLGVKAADAFLTAYQTHAGSAFHYDPYWDFVSLIDFLSGPPKVFSGWKALGVSGLTDQLMAERLDDYMAHLVGQIS</sequence>
<dbReference type="InterPro" id="IPR051678">
    <property type="entry name" value="AGP_Transferase"/>
</dbReference>
<comment type="caution">
    <text evidence="2">The sequence shown here is derived from an EMBL/GenBank/DDBJ whole genome shotgun (WGS) entry which is preliminary data.</text>
</comment>
<keyword evidence="2" id="KW-0808">Transferase</keyword>
<dbReference type="GO" id="GO:0016740">
    <property type="term" value="F:transferase activity"/>
    <property type="evidence" value="ECO:0007669"/>
    <property type="project" value="UniProtKB-KW"/>
</dbReference>
<dbReference type="Gene3D" id="3.90.1200.10">
    <property type="match status" value="1"/>
</dbReference>
<gene>
    <name evidence="2" type="ORF">H1191_04565</name>
</gene>
<accession>A0A7W1WPJ4</accession>
<organism evidence="2 3">
    <name type="scientific">Paenactinomyces guangxiensis</name>
    <dbReference type="NCBI Taxonomy" id="1490290"/>
    <lineage>
        <taxon>Bacteria</taxon>
        <taxon>Bacillati</taxon>
        <taxon>Bacillota</taxon>
        <taxon>Bacilli</taxon>
        <taxon>Bacillales</taxon>
        <taxon>Thermoactinomycetaceae</taxon>
        <taxon>Paenactinomyces</taxon>
    </lineage>
</organism>
<dbReference type="PANTHER" id="PTHR21310">
    <property type="entry name" value="AMINOGLYCOSIDE PHOSPHOTRANSFERASE-RELATED-RELATED"/>
    <property type="match status" value="1"/>
</dbReference>
<dbReference type="InterPro" id="IPR011009">
    <property type="entry name" value="Kinase-like_dom_sf"/>
</dbReference>
<evidence type="ECO:0000313" key="2">
    <source>
        <dbReference type="EMBL" id="MBA4493573.1"/>
    </source>
</evidence>
<feature type="domain" description="Aminoglycoside phosphotransferase" evidence="1">
    <location>
        <begin position="30"/>
        <end position="251"/>
    </location>
</feature>
<proteinExistence type="predicted"/>
<dbReference type="SUPFAM" id="SSF56112">
    <property type="entry name" value="Protein kinase-like (PK-like)"/>
    <property type="match status" value="1"/>
</dbReference>
<reference evidence="2 3" key="1">
    <citation type="submission" date="2020-07" db="EMBL/GenBank/DDBJ databases">
        <authorList>
            <person name="Feng H."/>
        </authorList>
    </citation>
    <scope>NUCLEOTIDE SEQUENCE [LARGE SCALE GENOMIC DNA]</scope>
    <source>
        <strain evidence="3">s-10</strain>
    </source>
</reference>
<dbReference type="InterPro" id="IPR002575">
    <property type="entry name" value="Aminoglycoside_PTrfase"/>
</dbReference>
<name>A0A7W1WPJ4_9BACL</name>